<feature type="compositionally biased region" description="Basic and acidic residues" evidence="1">
    <location>
        <begin position="1"/>
        <end position="33"/>
    </location>
</feature>
<reference evidence="2 3" key="1">
    <citation type="journal article" date="2018" name="MBio">
        <title>Comparative Genomics Reveals the Core Gene Toolbox for the Fungus-Insect Symbiosis.</title>
        <authorList>
            <person name="Wang Y."/>
            <person name="Stata M."/>
            <person name="Wang W."/>
            <person name="Stajich J.E."/>
            <person name="White M.M."/>
            <person name="Moncalvo J.M."/>
        </authorList>
    </citation>
    <scope>NUCLEOTIDE SEQUENCE [LARGE SCALE GENOMIC DNA]</scope>
    <source>
        <strain evidence="2 3">AUS-126-30</strain>
    </source>
</reference>
<feature type="compositionally biased region" description="Polar residues" evidence="1">
    <location>
        <begin position="41"/>
        <end position="61"/>
    </location>
</feature>
<evidence type="ECO:0000313" key="3">
    <source>
        <dbReference type="Proteomes" id="UP000245591"/>
    </source>
</evidence>
<protein>
    <submittedName>
        <fullName evidence="2">Uncharacterized protein</fullName>
    </submittedName>
</protein>
<comment type="caution">
    <text evidence="2">The sequence shown here is derived from an EMBL/GenBank/DDBJ whole genome shotgun (WGS) entry which is preliminary data.</text>
</comment>
<keyword evidence="3" id="KW-1185">Reference proteome</keyword>
<evidence type="ECO:0000256" key="1">
    <source>
        <dbReference type="SAM" id="MobiDB-lite"/>
    </source>
</evidence>
<organism evidence="2 3">
    <name type="scientific">Smittium angustum</name>
    <dbReference type="NCBI Taxonomy" id="133377"/>
    <lineage>
        <taxon>Eukaryota</taxon>
        <taxon>Fungi</taxon>
        <taxon>Fungi incertae sedis</taxon>
        <taxon>Zoopagomycota</taxon>
        <taxon>Kickxellomycotina</taxon>
        <taxon>Harpellomycetes</taxon>
        <taxon>Harpellales</taxon>
        <taxon>Legeriomycetaceae</taxon>
        <taxon>Smittium</taxon>
    </lineage>
</organism>
<dbReference type="AlphaFoldDB" id="A0A2U1IW38"/>
<dbReference type="Proteomes" id="UP000245591">
    <property type="component" value="Unassembled WGS sequence"/>
</dbReference>
<name>A0A2U1IW38_SMIAN</name>
<evidence type="ECO:0000313" key="2">
    <source>
        <dbReference type="EMBL" id="PVZ96942.1"/>
    </source>
</evidence>
<feature type="region of interest" description="Disordered" evidence="1">
    <location>
        <begin position="1"/>
        <end position="79"/>
    </location>
</feature>
<feature type="non-terminal residue" evidence="2">
    <location>
        <position position="1"/>
    </location>
</feature>
<gene>
    <name evidence="2" type="ORF">BB558_007124</name>
</gene>
<feature type="compositionally biased region" description="Basic and acidic residues" evidence="1">
    <location>
        <begin position="68"/>
        <end position="79"/>
    </location>
</feature>
<sequence>VYFTKENNRRDNNPEDVSHMSEEEQRLLNDYHPDFPINSHIKPQQTNVFSTTPGSKGSINSVKLLDTGPEHKTEENDKK</sequence>
<accession>A0A2U1IW38</accession>
<dbReference type="EMBL" id="MBFU01001069">
    <property type="protein sequence ID" value="PVZ96942.1"/>
    <property type="molecule type" value="Genomic_DNA"/>
</dbReference>
<proteinExistence type="predicted"/>